<evidence type="ECO:0008006" key="3">
    <source>
        <dbReference type="Google" id="ProtNLM"/>
    </source>
</evidence>
<dbReference type="STRING" id="906968.Trebr_1806"/>
<dbReference type="InterPro" id="IPR059220">
    <property type="entry name" value="AbiEi"/>
</dbReference>
<organism evidence="1 2">
    <name type="scientific">Treponema brennaborense (strain DSM 12168 / CIP 105900 / DD5/3)</name>
    <dbReference type="NCBI Taxonomy" id="906968"/>
    <lineage>
        <taxon>Bacteria</taxon>
        <taxon>Pseudomonadati</taxon>
        <taxon>Spirochaetota</taxon>
        <taxon>Spirochaetia</taxon>
        <taxon>Spirochaetales</taxon>
        <taxon>Treponemataceae</taxon>
        <taxon>Treponema</taxon>
    </lineage>
</organism>
<gene>
    <name evidence="1" type="ordered locus">Trebr_1806</name>
</gene>
<dbReference type="KEGG" id="tbe:Trebr_1806"/>
<name>F4LIK1_TREBD</name>
<dbReference type="HOGENOM" id="CLU_102196_1_0_12"/>
<dbReference type="AlphaFoldDB" id="F4LIK1"/>
<keyword evidence="2" id="KW-1185">Reference proteome</keyword>
<protein>
    <recommendedName>
        <fullName evidence="3">Transcriptional regulator</fullName>
    </recommendedName>
</protein>
<dbReference type="EMBL" id="CP002696">
    <property type="protein sequence ID" value="AEE17226.1"/>
    <property type="molecule type" value="Genomic_DNA"/>
</dbReference>
<accession>F4LIK1</accession>
<reference evidence="2" key="1">
    <citation type="submission" date="2011-04" db="EMBL/GenBank/DDBJ databases">
        <title>The complete genome of Treponema brennaborense DSM 12168.</title>
        <authorList>
            <person name="Lucas S."/>
            <person name="Han J."/>
            <person name="Lapidus A."/>
            <person name="Bruce D."/>
            <person name="Goodwin L."/>
            <person name="Pitluck S."/>
            <person name="Peters L."/>
            <person name="Kyrpides N."/>
            <person name="Mavromatis K."/>
            <person name="Ivanova N."/>
            <person name="Mikhailova N."/>
            <person name="Pagani I."/>
            <person name="Teshima H."/>
            <person name="Detter J.C."/>
            <person name="Tapia R."/>
            <person name="Han C."/>
            <person name="Land M."/>
            <person name="Hauser L."/>
            <person name="Markowitz V."/>
            <person name="Cheng J.-F."/>
            <person name="Hugenholtz P."/>
            <person name="Woyke T."/>
            <person name="Wu D."/>
            <person name="Gronow S."/>
            <person name="Wellnitz S."/>
            <person name="Brambilla E."/>
            <person name="Klenk H.-P."/>
            <person name="Eisen J.A."/>
        </authorList>
    </citation>
    <scope>NUCLEOTIDE SEQUENCE [LARGE SCALE GENOMIC DNA]</scope>
    <source>
        <strain evidence="2">DSM 12168 / CIP 105900 / DD5/3</strain>
    </source>
</reference>
<evidence type="ECO:0000313" key="2">
    <source>
        <dbReference type="Proteomes" id="UP000006546"/>
    </source>
</evidence>
<sequence>MSGNALTKYNIFCYVLYNMQPMNQLTEVLEHCADKTHCLFSEDDFYPLFPGITVQNLRMLLSRASKNGVLERVCKGVYLYPKAEYDSSLILFKVASKVRAGCWNYVSLETVLSECGIISQMPMGWITIMTTGRRGVIGCGRFGSVEFIHTEKQPEKTMPELHLDRTTGMFWASPELALRDMKNARRPLDLADTNLARQVTPVKGAVFDSI</sequence>
<proteinExistence type="predicted"/>
<evidence type="ECO:0000313" key="1">
    <source>
        <dbReference type="EMBL" id="AEE17226.1"/>
    </source>
</evidence>
<dbReference type="eggNOG" id="COG5340">
    <property type="taxonomic scope" value="Bacteria"/>
</dbReference>
<dbReference type="NCBIfam" id="NF047376">
    <property type="entry name" value="TAA_AbiEi"/>
    <property type="match status" value="1"/>
</dbReference>
<dbReference type="Proteomes" id="UP000006546">
    <property type="component" value="Chromosome"/>
</dbReference>